<keyword evidence="1" id="KW-0472">Membrane</keyword>
<keyword evidence="3" id="KW-1185">Reference proteome</keyword>
<proteinExistence type="predicted"/>
<dbReference type="InterPro" id="IPR045584">
    <property type="entry name" value="Pilin-like"/>
</dbReference>
<evidence type="ECO:0000313" key="3">
    <source>
        <dbReference type="Proteomes" id="UP001595791"/>
    </source>
</evidence>
<dbReference type="RefSeq" id="WP_378164710.1">
    <property type="nucleotide sequence ID" value="NZ_JBHSBU010000001.1"/>
</dbReference>
<dbReference type="Gene3D" id="3.30.700.10">
    <property type="entry name" value="Glycoprotein, Type 4 Pilin"/>
    <property type="match status" value="1"/>
</dbReference>
<dbReference type="InterPro" id="IPR031982">
    <property type="entry name" value="PilE-like"/>
</dbReference>
<dbReference type="Proteomes" id="UP001595791">
    <property type="component" value="Unassembled WGS sequence"/>
</dbReference>
<dbReference type="Pfam" id="PF07963">
    <property type="entry name" value="N_methyl"/>
    <property type="match status" value="1"/>
</dbReference>
<dbReference type="PROSITE" id="PS00409">
    <property type="entry name" value="PROKAR_NTER_METHYL"/>
    <property type="match status" value="1"/>
</dbReference>
<gene>
    <name evidence="2" type="ORF">ACFOW7_12530</name>
</gene>
<dbReference type="NCBIfam" id="TIGR02532">
    <property type="entry name" value="IV_pilin_GFxxxE"/>
    <property type="match status" value="1"/>
</dbReference>
<dbReference type="EMBL" id="JBHSBU010000001">
    <property type="protein sequence ID" value="MFC4160176.1"/>
    <property type="molecule type" value="Genomic_DNA"/>
</dbReference>
<evidence type="ECO:0000313" key="2">
    <source>
        <dbReference type="EMBL" id="MFC4160176.1"/>
    </source>
</evidence>
<organism evidence="2 3">
    <name type="scientific">Chitinimonas lacunae</name>
    <dbReference type="NCBI Taxonomy" id="1963018"/>
    <lineage>
        <taxon>Bacteria</taxon>
        <taxon>Pseudomonadati</taxon>
        <taxon>Pseudomonadota</taxon>
        <taxon>Betaproteobacteria</taxon>
        <taxon>Neisseriales</taxon>
        <taxon>Chitinibacteraceae</taxon>
        <taxon>Chitinimonas</taxon>
    </lineage>
</organism>
<protein>
    <submittedName>
        <fullName evidence="2">Type IV pilin protein</fullName>
    </submittedName>
</protein>
<dbReference type="InterPro" id="IPR012902">
    <property type="entry name" value="N_methyl_site"/>
</dbReference>
<reference evidence="3" key="1">
    <citation type="journal article" date="2019" name="Int. J. Syst. Evol. Microbiol.">
        <title>The Global Catalogue of Microorganisms (GCM) 10K type strain sequencing project: providing services to taxonomists for standard genome sequencing and annotation.</title>
        <authorList>
            <consortium name="The Broad Institute Genomics Platform"/>
            <consortium name="The Broad Institute Genome Sequencing Center for Infectious Disease"/>
            <person name="Wu L."/>
            <person name="Ma J."/>
        </authorList>
    </citation>
    <scope>NUCLEOTIDE SEQUENCE [LARGE SCALE GENOMIC DNA]</scope>
    <source>
        <strain evidence="3">LMG 29894</strain>
    </source>
</reference>
<feature type="transmembrane region" description="Helical" evidence="1">
    <location>
        <begin position="12"/>
        <end position="34"/>
    </location>
</feature>
<keyword evidence="1" id="KW-1133">Transmembrane helix</keyword>
<dbReference type="SUPFAM" id="SSF54523">
    <property type="entry name" value="Pili subunits"/>
    <property type="match status" value="1"/>
</dbReference>
<accession>A0ABV8MS65</accession>
<evidence type="ECO:0000256" key="1">
    <source>
        <dbReference type="SAM" id="Phobius"/>
    </source>
</evidence>
<dbReference type="PANTHER" id="PTHR30093">
    <property type="entry name" value="GENERAL SECRETION PATHWAY PROTEIN G"/>
    <property type="match status" value="1"/>
</dbReference>
<keyword evidence="1" id="KW-0812">Transmembrane</keyword>
<name>A0ABV8MS65_9NEIS</name>
<comment type="caution">
    <text evidence="2">The sequence shown here is derived from an EMBL/GenBank/DDBJ whole genome shotgun (WGS) entry which is preliminary data.</text>
</comment>
<dbReference type="Pfam" id="PF16732">
    <property type="entry name" value="ComP_DUS"/>
    <property type="match status" value="1"/>
</dbReference>
<dbReference type="PANTHER" id="PTHR30093:SF47">
    <property type="entry name" value="TYPE IV PILUS NON-CORE MINOR PILIN PILE"/>
    <property type="match status" value="1"/>
</dbReference>
<sequence>MPSRRTAHSGFTLIELMIAVAIIGILLAIAIPSYRNYVQSAARSTVKADLSEIVSLMERRFTEQGFYGITRGVSSAANCPSLTTLPFFNASPKDSNTKHYTVAFQGSCADDTYTIRATPIAGGLMSSDGYFEANSQGQRRWVNGSVTKSW</sequence>